<feature type="signal peptide" evidence="6">
    <location>
        <begin position="1"/>
        <end position="32"/>
    </location>
</feature>
<comment type="catalytic activity">
    <reaction evidence="1">
        <text>Hydrolysis of Pro-|-Xaa &gt;&gt; Ala-|-Xaa in oligopeptides.</text>
        <dbReference type="EC" id="3.4.21.26"/>
    </reaction>
</comment>
<dbReference type="PROSITE" id="PS51318">
    <property type="entry name" value="TAT"/>
    <property type="match status" value="1"/>
</dbReference>
<keyword evidence="6" id="KW-0732">Signal</keyword>
<evidence type="ECO:0000313" key="9">
    <source>
        <dbReference type="EMBL" id="NIJ25236.1"/>
    </source>
</evidence>
<dbReference type="InterPro" id="IPR001375">
    <property type="entry name" value="Peptidase_S9_cat"/>
</dbReference>
<evidence type="ECO:0000259" key="7">
    <source>
        <dbReference type="Pfam" id="PF00326"/>
    </source>
</evidence>
<dbReference type="InterPro" id="IPR029058">
    <property type="entry name" value="AB_hydrolase_fold"/>
</dbReference>
<protein>
    <recommendedName>
        <fullName evidence="2">prolyl oligopeptidase</fullName>
        <ecNumber evidence="2">3.4.21.26</ecNumber>
    </recommendedName>
</protein>
<evidence type="ECO:0000256" key="3">
    <source>
        <dbReference type="ARBA" id="ARBA00022670"/>
    </source>
</evidence>
<evidence type="ECO:0000256" key="6">
    <source>
        <dbReference type="SAM" id="SignalP"/>
    </source>
</evidence>
<evidence type="ECO:0000256" key="2">
    <source>
        <dbReference type="ARBA" id="ARBA00011897"/>
    </source>
</evidence>
<dbReference type="SUPFAM" id="SSF50993">
    <property type="entry name" value="Peptidase/esterase 'gauge' domain"/>
    <property type="match status" value="1"/>
</dbReference>
<dbReference type="GO" id="GO:0004252">
    <property type="term" value="F:serine-type endopeptidase activity"/>
    <property type="evidence" value="ECO:0007669"/>
    <property type="project" value="UniProtKB-EC"/>
</dbReference>
<gene>
    <name evidence="9" type="ORF">FHT01_002778</name>
</gene>
<dbReference type="Pfam" id="PF02897">
    <property type="entry name" value="Peptidase_S9_N"/>
    <property type="match status" value="1"/>
</dbReference>
<feature type="domain" description="Peptidase S9A N-terminal" evidence="8">
    <location>
        <begin position="38"/>
        <end position="444"/>
    </location>
</feature>
<keyword evidence="4 9" id="KW-0378">Hydrolase</keyword>
<dbReference type="Proteomes" id="UP000788153">
    <property type="component" value="Unassembled WGS sequence"/>
</dbReference>
<dbReference type="RefSeq" id="WP_140047678.1">
    <property type="nucleotide sequence ID" value="NZ_BAAAEV010000001.1"/>
</dbReference>
<evidence type="ECO:0000256" key="1">
    <source>
        <dbReference type="ARBA" id="ARBA00001070"/>
    </source>
</evidence>
<dbReference type="EMBL" id="JAASQP010000001">
    <property type="protein sequence ID" value="NIJ25236.1"/>
    <property type="molecule type" value="Genomic_DNA"/>
</dbReference>
<sequence>MNTPTLSLTRRRFLTSAALAGGAALLPRAAGAAALRRPPVARIEPVTETLWGEQITDPYRWLENDKDRDRAPFMRGQDAYARQVLGGYPDRPRLLERIAAMSGDVTQVVYPKPAGSIRFLQKRTAGASSYRIVAHYPDGHEQVLADPATFAATGSTAAITWWVPSPSGRFVAFGVALAGSENAVGHVVEVAGARLLAERIVDAQYAAAAWLPDDSGFFYNRFAGRPAGSADFYNDRSLWLHHVGTAQAADRRIMAAGMDAGVPMAAISSPEMQVGIGSDHVALLVRDGYVRSFAIYLARRDAVLAGTATWRRICGADEGVADFALSGDTLYVISNKQAANGALLAIDAATGTLASACTLTPAGTTVLDELNAGRDGTFVTVNDGGEQSLFFQPGSGPMRPVALPYSGWVQSVAVNPADGAALIRITSWLQPGTIFAIDARTTTTTNTGLQQRPAIDLSPYEYHRIVATVRDGTRVPISIVRRKGPIAAAPCLVHAYGAYQWPSQPVFDARGIAFLEAGGIIATAHVRGGGEYGRAWHEGGKQATKPNTWRDLIDCCETLIAQGHTSKRQLAIVGGSAGGIAVGRAMTERPDLFAAVISKVGMSNPLRAEFEPNGQPNVPEFGSIKDAAGFRALKAMDSYHAVNDGVRYPAVLLTTSSNDARVAPHNAAKMAARLQAADPRGTALLRIDFDGGHDMNDLSKAKSDAEYADDFAFILATTKGR</sequence>
<accession>A0ABX0U6C9</accession>
<dbReference type="InterPro" id="IPR023302">
    <property type="entry name" value="Pept_S9A_N"/>
</dbReference>
<evidence type="ECO:0000313" key="10">
    <source>
        <dbReference type="Proteomes" id="UP000788153"/>
    </source>
</evidence>
<dbReference type="InterPro" id="IPR002470">
    <property type="entry name" value="Peptidase_S9A"/>
</dbReference>
<dbReference type="PANTHER" id="PTHR42881">
    <property type="entry name" value="PROLYL ENDOPEPTIDASE"/>
    <property type="match status" value="1"/>
</dbReference>
<keyword evidence="10" id="KW-1185">Reference proteome</keyword>
<keyword evidence="3" id="KW-0645">Protease</keyword>
<dbReference type="Pfam" id="PF00326">
    <property type="entry name" value="Peptidase_S9"/>
    <property type="match status" value="1"/>
</dbReference>
<reference evidence="9 10" key="1">
    <citation type="submission" date="2020-03" db="EMBL/GenBank/DDBJ databases">
        <title>Genomic Encyclopedia of Type Strains, Phase IV (KMG-IV): sequencing the most valuable type-strain genomes for metagenomic binning, comparative biology and taxonomic classification.</title>
        <authorList>
            <person name="Goeker M."/>
        </authorList>
    </citation>
    <scope>NUCLEOTIDE SEQUENCE [LARGE SCALE GENOMIC DNA]</scope>
    <source>
        <strain evidence="9 10">DSM 22753</strain>
    </source>
</reference>
<dbReference type="Gene3D" id="3.40.50.1820">
    <property type="entry name" value="alpha/beta hydrolase"/>
    <property type="match status" value="1"/>
</dbReference>
<evidence type="ECO:0000256" key="4">
    <source>
        <dbReference type="ARBA" id="ARBA00022801"/>
    </source>
</evidence>
<dbReference type="InterPro" id="IPR051167">
    <property type="entry name" value="Prolyl_oligopep/macrocyclase"/>
</dbReference>
<dbReference type="SUPFAM" id="SSF53474">
    <property type="entry name" value="alpha/beta-Hydrolases"/>
    <property type="match status" value="1"/>
</dbReference>
<dbReference type="Gene3D" id="2.130.10.120">
    <property type="entry name" value="Prolyl oligopeptidase, N-terminal domain"/>
    <property type="match status" value="1"/>
</dbReference>
<dbReference type="PANTHER" id="PTHR42881:SF2">
    <property type="entry name" value="PROLYL ENDOPEPTIDASE"/>
    <property type="match status" value="1"/>
</dbReference>
<name>A0ABX0U6C9_9SPHN</name>
<dbReference type="InterPro" id="IPR006311">
    <property type="entry name" value="TAT_signal"/>
</dbReference>
<evidence type="ECO:0000259" key="8">
    <source>
        <dbReference type="Pfam" id="PF02897"/>
    </source>
</evidence>
<evidence type="ECO:0000256" key="5">
    <source>
        <dbReference type="ARBA" id="ARBA00022825"/>
    </source>
</evidence>
<proteinExistence type="predicted"/>
<feature type="domain" description="Peptidase S9 prolyl oligopeptidase catalytic" evidence="7">
    <location>
        <begin position="512"/>
        <end position="719"/>
    </location>
</feature>
<keyword evidence="5" id="KW-0720">Serine protease</keyword>
<organism evidence="9 10">
    <name type="scientific">Sphingomonas japonica</name>
    <dbReference type="NCBI Taxonomy" id="511662"/>
    <lineage>
        <taxon>Bacteria</taxon>
        <taxon>Pseudomonadati</taxon>
        <taxon>Pseudomonadota</taxon>
        <taxon>Alphaproteobacteria</taxon>
        <taxon>Sphingomonadales</taxon>
        <taxon>Sphingomonadaceae</taxon>
        <taxon>Sphingomonas</taxon>
    </lineage>
</organism>
<dbReference type="PRINTS" id="PR00862">
    <property type="entry name" value="PROLIGOPTASE"/>
</dbReference>
<feature type="chain" id="PRO_5046521588" description="prolyl oligopeptidase" evidence="6">
    <location>
        <begin position="33"/>
        <end position="721"/>
    </location>
</feature>
<dbReference type="EC" id="3.4.21.26" evidence="2"/>
<comment type="caution">
    <text evidence="9">The sequence shown here is derived from an EMBL/GenBank/DDBJ whole genome shotgun (WGS) entry which is preliminary data.</text>
</comment>